<keyword evidence="2" id="KW-1185">Reference proteome</keyword>
<sequence length="191" mass="20839">MARPCSRAVCGLRVGLFGVTGFGFSRKRHEARCVAAAAHEMPPAPAPIHPGVLEAAKLLVPKVDVGVDVERLQENDLVRFLYFSQKEMERLLAADQAIAHEVMDLAIVTWKPGGGPGPWDQGIFADNLPKYIDVDEMVGFGDGFRAIAVERCTKLQQLGPPTHNKRGSLRWRVSLVLSKIAHGGFTSRSSL</sequence>
<gene>
    <name evidence="1" type="primary">NRT2.5</name>
    <name evidence="1" type="ORF">SNAT2548_LOCUS16401</name>
</gene>
<accession>A0A812NE67</accession>
<name>A0A812NE67_9DINO</name>
<dbReference type="AlphaFoldDB" id="A0A812NE67"/>
<protein>
    <submittedName>
        <fullName evidence="1">NRT2.5 protein</fullName>
    </submittedName>
</protein>
<dbReference type="OrthoDB" id="423272at2759"/>
<reference evidence="1" key="1">
    <citation type="submission" date="2021-02" db="EMBL/GenBank/DDBJ databases">
        <authorList>
            <person name="Dougan E. K."/>
            <person name="Rhodes N."/>
            <person name="Thang M."/>
            <person name="Chan C."/>
        </authorList>
    </citation>
    <scope>NUCLEOTIDE SEQUENCE</scope>
</reference>
<dbReference type="EMBL" id="CAJNDS010002080">
    <property type="protein sequence ID" value="CAE7312352.1"/>
    <property type="molecule type" value="Genomic_DNA"/>
</dbReference>
<evidence type="ECO:0000313" key="2">
    <source>
        <dbReference type="Proteomes" id="UP000604046"/>
    </source>
</evidence>
<organism evidence="1 2">
    <name type="scientific">Symbiodinium natans</name>
    <dbReference type="NCBI Taxonomy" id="878477"/>
    <lineage>
        <taxon>Eukaryota</taxon>
        <taxon>Sar</taxon>
        <taxon>Alveolata</taxon>
        <taxon>Dinophyceae</taxon>
        <taxon>Suessiales</taxon>
        <taxon>Symbiodiniaceae</taxon>
        <taxon>Symbiodinium</taxon>
    </lineage>
</organism>
<proteinExistence type="predicted"/>
<dbReference type="Proteomes" id="UP000604046">
    <property type="component" value="Unassembled WGS sequence"/>
</dbReference>
<comment type="caution">
    <text evidence="1">The sequence shown here is derived from an EMBL/GenBank/DDBJ whole genome shotgun (WGS) entry which is preliminary data.</text>
</comment>
<evidence type="ECO:0000313" key="1">
    <source>
        <dbReference type="EMBL" id="CAE7312352.1"/>
    </source>
</evidence>